<proteinExistence type="predicted"/>
<evidence type="ECO:0000256" key="2">
    <source>
        <dbReference type="ARBA" id="ARBA00022737"/>
    </source>
</evidence>
<sequence length="376" mass="41651">MQQWKRLKCNVNEISARCDHGVVVLGPYAYIFGGCTGPVSSMACSPDLICFDFKARRCIKIKCAGEKPSGRASFAMCKGPDKGTLILAGGTGDDGLPRGDIWEYNSLSRKWNRLFLSDGGLASTFCRLYGQSVCCYGRSLIFFGGSSGKCYSNEVFKFDVDTLQYEQLKTKGTAPYARYKHQANIVGNKMFIFGGGNYLPSTKNIDVFCLDFETLRWNKVNALGQEPQARVAHTTVMDEISNKIYLWGGFNTSLNRLQDFFCFDIITSTWTALHCNKTSSYCPSPRAFHASCIYGDGIFIFGGANEENRYSDVWKYLVRHNPLSLMVLATRATLSTSGACQNKCLGKMPIEVFSTDTDLNLGSEGFISPVKKLIGI</sequence>
<accession>A0A7S2UXP7</accession>
<dbReference type="AlphaFoldDB" id="A0A7S2UXP7"/>
<dbReference type="SUPFAM" id="SSF117281">
    <property type="entry name" value="Kelch motif"/>
    <property type="match status" value="1"/>
</dbReference>
<dbReference type="PANTHER" id="PTHR46093:SF18">
    <property type="entry name" value="FIBRONECTIN TYPE-III DOMAIN-CONTAINING PROTEIN"/>
    <property type="match status" value="1"/>
</dbReference>
<dbReference type="Gene3D" id="2.120.10.80">
    <property type="entry name" value="Kelch-type beta propeller"/>
    <property type="match status" value="2"/>
</dbReference>
<keyword evidence="1" id="KW-0880">Kelch repeat</keyword>
<dbReference type="PROSITE" id="PS51257">
    <property type="entry name" value="PROKAR_LIPOPROTEIN"/>
    <property type="match status" value="1"/>
</dbReference>
<dbReference type="InterPro" id="IPR011043">
    <property type="entry name" value="Gal_Oxase/kelch_b-propeller"/>
</dbReference>
<dbReference type="InterPro" id="IPR015915">
    <property type="entry name" value="Kelch-typ_b-propeller"/>
</dbReference>
<dbReference type="EMBL" id="HBHR01010210">
    <property type="protein sequence ID" value="CAD9862347.1"/>
    <property type="molecule type" value="Transcribed_RNA"/>
</dbReference>
<dbReference type="SUPFAM" id="SSF50965">
    <property type="entry name" value="Galactose oxidase, central domain"/>
    <property type="match status" value="1"/>
</dbReference>
<name>A0A7S2UXP7_9STRA</name>
<dbReference type="Pfam" id="PF24681">
    <property type="entry name" value="Kelch_KLHDC2_KLHL20_DRC7"/>
    <property type="match status" value="2"/>
</dbReference>
<evidence type="ECO:0000313" key="3">
    <source>
        <dbReference type="EMBL" id="CAD9862347.1"/>
    </source>
</evidence>
<keyword evidence="2" id="KW-0677">Repeat</keyword>
<protein>
    <submittedName>
        <fullName evidence="3">Uncharacterized protein</fullName>
    </submittedName>
</protein>
<dbReference type="PANTHER" id="PTHR46093">
    <property type="entry name" value="ACYL-COA-BINDING DOMAIN-CONTAINING PROTEIN 5"/>
    <property type="match status" value="1"/>
</dbReference>
<reference evidence="3" key="1">
    <citation type="submission" date="2021-01" db="EMBL/GenBank/DDBJ databases">
        <authorList>
            <person name="Corre E."/>
            <person name="Pelletier E."/>
            <person name="Niang G."/>
            <person name="Scheremetjew M."/>
            <person name="Finn R."/>
            <person name="Kale V."/>
            <person name="Holt S."/>
            <person name="Cochrane G."/>
            <person name="Meng A."/>
            <person name="Brown T."/>
            <person name="Cohen L."/>
        </authorList>
    </citation>
    <scope>NUCLEOTIDE SEQUENCE</scope>
    <source>
        <strain evidence="3">CCMP1661</strain>
    </source>
</reference>
<gene>
    <name evidence="3" type="ORF">FJAP1339_LOCUS4879</name>
</gene>
<evidence type="ECO:0000256" key="1">
    <source>
        <dbReference type="ARBA" id="ARBA00022441"/>
    </source>
</evidence>
<organism evidence="3">
    <name type="scientific">Fibrocapsa japonica</name>
    <dbReference type="NCBI Taxonomy" id="94617"/>
    <lineage>
        <taxon>Eukaryota</taxon>
        <taxon>Sar</taxon>
        <taxon>Stramenopiles</taxon>
        <taxon>Ochrophyta</taxon>
        <taxon>Raphidophyceae</taxon>
        <taxon>Chattonellales</taxon>
        <taxon>Chattonellaceae</taxon>
        <taxon>Fibrocapsa</taxon>
    </lineage>
</organism>